<sequence>MFKDNLTSLMLIAVIKEKNFSNYELFHKLVSNFTHLDTFEYFIRTNFRPNLLFTNIQELPDSNYITFTIPQPQPFDYTICRTTFELKLEYDSHITLPQLLHCSTLFLYCNNIPRTLFNALQLNNNITFPYLKEITFAGYIGTSDIREICQFFSKLIHFSPNLHTIEININWNYMTEIVGQLKELVSMRYLKQIRHFRLGQYYSCNSFLHDLLKIFPNLITLRLPKSVSIFDENITTLINFVQISSMYFPQLIRLTFYGDLKSSNRRVFENNAKHLNERQQIEHPWHCTTGKESNNKYYYLSIWL</sequence>
<gene>
    <name evidence="1" type="ORF">KXQ929_LOCUS17354</name>
</gene>
<accession>A0A819BRG5</accession>
<dbReference type="Proteomes" id="UP000663868">
    <property type="component" value="Unassembled WGS sequence"/>
</dbReference>
<reference evidence="1" key="1">
    <citation type="submission" date="2021-02" db="EMBL/GenBank/DDBJ databases">
        <authorList>
            <person name="Nowell W R."/>
        </authorList>
    </citation>
    <scope>NUCLEOTIDE SEQUENCE</scope>
</reference>
<evidence type="ECO:0000313" key="2">
    <source>
        <dbReference type="Proteomes" id="UP000663868"/>
    </source>
</evidence>
<proteinExistence type="predicted"/>
<organism evidence="1 2">
    <name type="scientific">Adineta steineri</name>
    <dbReference type="NCBI Taxonomy" id="433720"/>
    <lineage>
        <taxon>Eukaryota</taxon>
        <taxon>Metazoa</taxon>
        <taxon>Spiralia</taxon>
        <taxon>Gnathifera</taxon>
        <taxon>Rotifera</taxon>
        <taxon>Eurotatoria</taxon>
        <taxon>Bdelloidea</taxon>
        <taxon>Adinetida</taxon>
        <taxon>Adinetidae</taxon>
        <taxon>Adineta</taxon>
    </lineage>
</organism>
<comment type="caution">
    <text evidence="1">The sequence shown here is derived from an EMBL/GenBank/DDBJ whole genome shotgun (WGS) entry which is preliminary data.</text>
</comment>
<dbReference type="EMBL" id="CAJOBB010001088">
    <property type="protein sequence ID" value="CAF3806403.1"/>
    <property type="molecule type" value="Genomic_DNA"/>
</dbReference>
<name>A0A819BRG5_9BILA</name>
<evidence type="ECO:0000313" key="1">
    <source>
        <dbReference type="EMBL" id="CAF3806403.1"/>
    </source>
</evidence>
<dbReference type="AlphaFoldDB" id="A0A819BRG5"/>
<protein>
    <submittedName>
        <fullName evidence="1">Uncharacterized protein</fullName>
    </submittedName>
</protein>